<accession>A0A261SB85</accession>
<dbReference type="InterPro" id="IPR013830">
    <property type="entry name" value="SGNH_hydro"/>
</dbReference>
<name>A0A261SB85_9BORD</name>
<reference evidence="4" key="1">
    <citation type="submission" date="2017-05" db="EMBL/GenBank/DDBJ databases">
        <title>Complete and WGS of Bordetella genogroups.</title>
        <authorList>
            <person name="Spilker T."/>
            <person name="Lipuma J."/>
        </authorList>
    </citation>
    <scope>NUCLEOTIDE SEQUENCE [LARGE SCALE GENOMIC DNA]</scope>
    <source>
        <strain evidence="4">AU16122</strain>
    </source>
</reference>
<keyword evidence="1" id="KW-0732">Signal</keyword>
<comment type="caution">
    <text evidence="3">The sequence shown here is derived from an EMBL/GenBank/DDBJ whole genome shotgun (WGS) entry which is preliminary data.</text>
</comment>
<evidence type="ECO:0000256" key="1">
    <source>
        <dbReference type="SAM" id="SignalP"/>
    </source>
</evidence>
<dbReference type="EMBL" id="NEVM01000002">
    <property type="protein sequence ID" value="OZI34425.1"/>
    <property type="molecule type" value="Genomic_DNA"/>
</dbReference>
<evidence type="ECO:0000259" key="2">
    <source>
        <dbReference type="Pfam" id="PF13472"/>
    </source>
</evidence>
<dbReference type="InterPro" id="IPR051532">
    <property type="entry name" value="Ester_Hydrolysis_Enzymes"/>
</dbReference>
<feature type="chain" id="PRO_5012492396" evidence="1">
    <location>
        <begin position="27"/>
        <end position="226"/>
    </location>
</feature>
<dbReference type="PANTHER" id="PTHR30383:SF24">
    <property type="entry name" value="THIOESTERASE 1_PROTEASE 1_LYSOPHOSPHOLIPASE L1"/>
    <property type="match status" value="1"/>
</dbReference>
<dbReference type="GO" id="GO:0004622">
    <property type="term" value="F:phosphatidylcholine lysophospholipase activity"/>
    <property type="evidence" value="ECO:0007669"/>
    <property type="project" value="TreeGrafter"/>
</dbReference>
<dbReference type="InterPro" id="IPR036514">
    <property type="entry name" value="SGNH_hydro_sf"/>
</dbReference>
<organism evidence="3 4">
    <name type="scientific">Bordetella genomosp. 10</name>
    <dbReference type="NCBI Taxonomy" id="1416804"/>
    <lineage>
        <taxon>Bacteria</taxon>
        <taxon>Pseudomonadati</taxon>
        <taxon>Pseudomonadota</taxon>
        <taxon>Betaproteobacteria</taxon>
        <taxon>Burkholderiales</taxon>
        <taxon>Alcaligenaceae</taxon>
        <taxon>Bordetella</taxon>
    </lineage>
</organism>
<dbReference type="CDD" id="cd01822">
    <property type="entry name" value="Lysophospholipase_L1_like"/>
    <property type="match status" value="1"/>
</dbReference>
<sequence length="226" mass="24186">MRLFFRSLYFRLGFAAAALLAAPCLAQTPATGQTAPAAPGSAATRIILVLGDSLSAEYGVARGSGWVPLLQKRLDEKNLGYKTINASISGDTTSGGVTRLPALLAQHHPAVVIIELGSNDALRGLQLNMTERNLRTLAEESKKAGAEVVLVGMQIPPNYGRDYTTRFAALFPKIARETQSSLVPFLLDGIATDRELFQADGLHPNEAGQPKLLDNVWPALAPLLKK</sequence>
<dbReference type="AlphaFoldDB" id="A0A261SB85"/>
<evidence type="ECO:0000313" key="4">
    <source>
        <dbReference type="Proteomes" id="UP000216020"/>
    </source>
</evidence>
<gene>
    <name evidence="3" type="ORF">CAL29_12965</name>
</gene>
<dbReference type="Gene3D" id="3.40.50.1110">
    <property type="entry name" value="SGNH hydrolase"/>
    <property type="match status" value="1"/>
</dbReference>
<protein>
    <submittedName>
        <fullName evidence="3">Arylesterase</fullName>
    </submittedName>
</protein>
<keyword evidence="4" id="KW-1185">Reference proteome</keyword>
<dbReference type="SUPFAM" id="SSF52266">
    <property type="entry name" value="SGNH hydrolase"/>
    <property type="match status" value="1"/>
</dbReference>
<dbReference type="RefSeq" id="WP_256977429.1">
    <property type="nucleotide sequence ID" value="NZ_NEVM01000002.1"/>
</dbReference>
<feature type="signal peptide" evidence="1">
    <location>
        <begin position="1"/>
        <end position="26"/>
    </location>
</feature>
<evidence type="ECO:0000313" key="3">
    <source>
        <dbReference type="EMBL" id="OZI34425.1"/>
    </source>
</evidence>
<dbReference type="PANTHER" id="PTHR30383">
    <property type="entry name" value="THIOESTERASE 1/PROTEASE 1/LYSOPHOSPHOLIPASE L1"/>
    <property type="match status" value="1"/>
</dbReference>
<proteinExistence type="predicted"/>
<dbReference type="Proteomes" id="UP000216020">
    <property type="component" value="Unassembled WGS sequence"/>
</dbReference>
<feature type="domain" description="SGNH hydrolase-type esterase" evidence="2">
    <location>
        <begin position="49"/>
        <end position="209"/>
    </location>
</feature>
<dbReference type="Pfam" id="PF13472">
    <property type="entry name" value="Lipase_GDSL_2"/>
    <property type="match status" value="1"/>
</dbReference>